<proteinExistence type="predicted"/>
<organism evidence="2 3">
    <name type="scientific">Ancylobacter mangrovi</name>
    <dbReference type="NCBI Taxonomy" id="2972472"/>
    <lineage>
        <taxon>Bacteria</taxon>
        <taxon>Pseudomonadati</taxon>
        <taxon>Pseudomonadota</taxon>
        <taxon>Alphaproteobacteria</taxon>
        <taxon>Hyphomicrobiales</taxon>
        <taxon>Xanthobacteraceae</taxon>
        <taxon>Ancylobacter</taxon>
    </lineage>
</organism>
<sequence>MCLPHASKIDSINNISLYQPSLLSEWKQQQIKKHRKAYMGWNLTQKMANEAIQASFPTTNITITNSPIQLGGEGGRAPGAGGGGGGAIGPGSRGGKGGKGGKIQSHSRPLDIERNDNTPAKSVPDPAPGSGGGGAGAIGPDSVGGDGGNGGDSSCGSFDVVPGDRIEVVVGSAGRSGTLPGQHGGPGEDTTMRIYGPDGEIKDELRARGGMAGKSGTLPDDWISISDTDIQNGFRISTLIAANHIDTRDGLLFISGGGWTIYYAPTIPFNTIWPIALTAKWTKLCSNHIRGLQISITNPRNIEVSRIAFPLRKEDTEINSFTWVFGIGAPLDCVGDWYIRVQSRERILSEISVNVRTRS</sequence>
<feature type="compositionally biased region" description="Gly residues" evidence="1">
    <location>
        <begin position="129"/>
        <end position="153"/>
    </location>
</feature>
<name>A0A9X2T3X7_9HYPH</name>
<evidence type="ECO:0000313" key="3">
    <source>
        <dbReference type="Proteomes" id="UP001151088"/>
    </source>
</evidence>
<protein>
    <submittedName>
        <fullName evidence="2">Uncharacterized protein</fullName>
    </submittedName>
</protein>
<feature type="compositionally biased region" description="Gly residues" evidence="1">
    <location>
        <begin position="71"/>
        <end position="101"/>
    </location>
</feature>
<dbReference type="RefSeq" id="WP_258732536.1">
    <property type="nucleotide sequence ID" value="NZ_JANTHZ010000003.1"/>
</dbReference>
<evidence type="ECO:0000313" key="2">
    <source>
        <dbReference type="EMBL" id="MCS0495426.1"/>
    </source>
</evidence>
<reference evidence="2" key="1">
    <citation type="submission" date="2022-08" db="EMBL/GenBank/DDBJ databases">
        <authorList>
            <person name="Li F."/>
        </authorList>
    </citation>
    <scope>NUCLEOTIDE SEQUENCE</scope>
    <source>
        <strain evidence="2">MQZ15Z-1</strain>
    </source>
</reference>
<dbReference type="Proteomes" id="UP001151088">
    <property type="component" value="Unassembled WGS sequence"/>
</dbReference>
<accession>A0A9X2T3X7</accession>
<evidence type="ECO:0000256" key="1">
    <source>
        <dbReference type="SAM" id="MobiDB-lite"/>
    </source>
</evidence>
<gene>
    <name evidence="2" type="ORF">NVS89_09980</name>
</gene>
<dbReference type="EMBL" id="JANTHZ010000003">
    <property type="protein sequence ID" value="MCS0495426.1"/>
    <property type="molecule type" value="Genomic_DNA"/>
</dbReference>
<keyword evidence="3" id="KW-1185">Reference proteome</keyword>
<feature type="region of interest" description="Disordered" evidence="1">
    <location>
        <begin position="68"/>
        <end position="160"/>
    </location>
</feature>
<comment type="caution">
    <text evidence="2">The sequence shown here is derived from an EMBL/GenBank/DDBJ whole genome shotgun (WGS) entry which is preliminary data.</text>
</comment>
<dbReference type="AlphaFoldDB" id="A0A9X2T3X7"/>